<dbReference type="Pfam" id="PF01904">
    <property type="entry name" value="DUF72"/>
    <property type="match status" value="1"/>
</dbReference>
<evidence type="ECO:0000313" key="1">
    <source>
        <dbReference type="EMBL" id="TWH24932.1"/>
    </source>
</evidence>
<reference evidence="1 2" key="1">
    <citation type="submission" date="2019-07" db="EMBL/GenBank/DDBJ databases">
        <title>Genome sequencing of lignin-degrading bacterial isolates.</title>
        <authorList>
            <person name="Gladden J."/>
        </authorList>
    </citation>
    <scope>NUCLEOTIDE SEQUENCE [LARGE SCALE GENOMIC DNA]</scope>
    <source>
        <strain evidence="1 2">J45</strain>
    </source>
</reference>
<dbReference type="InterPro" id="IPR036520">
    <property type="entry name" value="UPF0759_sf"/>
</dbReference>
<protein>
    <submittedName>
        <fullName evidence="1">Uncharacterized protein YecE (DUF72 family)</fullName>
    </submittedName>
</protein>
<comment type="caution">
    <text evidence="1">The sequence shown here is derived from an EMBL/GenBank/DDBJ whole genome shotgun (WGS) entry which is preliminary data.</text>
</comment>
<name>A0A562ESK0_RHORH</name>
<gene>
    <name evidence="1" type="ORF">L618_000100003870</name>
</gene>
<dbReference type="Proteomes" id="UP000317573">
    <property type="component" value="Unassembled WGS sequence"/>
</dbReference>
<organism evidence="1 2">
    <name type="scientific">Rhodococcus rhodochrous J45</name>
    <dbReference type="NCBI Taxonomy" id="935266"/>
    <lineage>
        <taxon>Bacteria</taxon>
        <taxon>Bacillati</taxon>
        <taxon>Actinomycetota</taxon>
        <taxon>Actinomycetes</taxon>
        <taxon>Mycobacteriales</taxon>
        <taxon>Nocardiaceae</taxon>
        <taxon>Rhodococcus</taxon>
    </lineage>
</organism>
<dbReference type="InterPro" id="IPR002763">
    <property type="entry name" value="DUF72"/>
</dbReference>
<accession>A0A562ESK0</accession>
<sequence length="286" mass="32160">MCCFACRIEAEVTLGNVAVARIGISGWRYPGWRGDFYPEGLVQRRELEYAAERFGSIEINGSFYSLQRPSSYLAWRDAAPDDFVYAVKGGRFVTHMKRLAGVDDALANFFASGVLALGPKLGPVLWQLPPTLGFEEDRLADFFDRLPRTTTAAGELARRHTDKLADDRVWVEVDAERPLRHAVEVRHPDLASPEAVELLRAHDIGLVVADTAGKFPFLTDVTSDFVYVRMHGDKELYASGYTPDVLDVWAERIRGWLGDGRDVYVYFDNDMKGYAPHDALALQERL</sequence>
<evidence type="ECO:0000313" key="2">
    <source>
        <dbReference type="Proteomes" id="UP000317573"/>
    </source>
</evidence>
<dbReference type="Gene3D" id="3.20.20.410">
    <property type="entry name" value="Protein of unknown function UPF0759"/>
    <property type="match status" value="1"/>
</dbReference>
<dbReference type="AlphaFoldDB" id="A0A562ESK0"/>
<dbReference type="EMBL" id="VLJT01000001">
    <property type="protein sequence ID" value="TWH24932.1"/>
    <property type="molecule type" value="Genomic_DNA"/>
</dbReference>
<proteinExistence type="predicted"/>
<dbReference type="PANTHER" id="PTHR30348:SF4">
    <property type="entry name" value="DUF72 DOMAIN-CONTAINING PROTEIN"/>
    <property type="match status" value="1"/>
</dbReference>
<dbReference type="PANTHER" id="PTHR30348">
    <property type="entry name" value="UNCHARACTERIZED PROTEIN YECE"/>
    <property type="match status" value="1"/>
</dbReference>
<dbReference type="SUPFAM" id="SSF117396">
    <property type="entry name" value="TM1631-like"/>
    <property type="match status" value="1"/>
</dbReference>